<comment type="catalytic activity">
    <reaction evidence="1">
        <text>[protein]-peptidylproline (omega=180) = [protein]-peptidylproline (omega=0)</text>
        <dbReference type="Rhea" id="RHEA:16237"/>
        <dbReference type="Rhea" id="RHEA-COMP:10747"/>
        <dbReference type="Rhea" id="RHEA-COMP:10748"/>
        <dbReference type="ChEBI" id="CHEBI:83833"/>
        <dbReference type="ChEBI" id="CHEBI:83834"/>
        <dbReference type="EC" id="5.2.1.8"/>
    </reaction>
</comment>
<keyword evidence="5" id="KW-0413">Isomerase</keyword>
<evidence type="ECO:0000313" key="7">
    <source>
        <dbReference type="EMBL" id="OGM15129.1"/>
    </source>
</evidence>
<evidence type="ECO:0000256" key="3">
    <source>
        <dbReference type="ARBA" id="ARBA00022729"/>
    </source>
</evidence>
<evidence type="ECO:0000313" key="8">
    <source>
        <dbReference type="Proteomes" id="UP000177382"/>
    </source>
</evidence>
<dbReference type="InterPro" id="IPR027304">
    <property type="entry name" value="Trigger_fact/SurA_dom_sf"/>
</dbReference>
<keyword evidence="3" id="KW-0732">Signal</keyword>
<sequence>MKIKQLRIKLLSKLKSFNRKKIILIAALIAAISLGYLGKGLFVAALVNGMPISRLTVVKELEKQGGSQTLDNLVVKSLIFQEAKKKGVEVSQSEIDSELSRLEQIVSEQGMTLDEALSLQNQSKKDLLEQIKIQKTVEKILSDKIVVSDEEVKDYFEKNGDLYEDGTKLEDVADDIKNQLAQTKLSSAYQSWITELKAGASINYFVTF</sequence>
<dbReference type="PANTHER" id="PTHR47245">
    <property type="entry name" value="PEPTIDYLPROLYL ISOMERASE"/>
    <property type="match status" value="1"/>
</dbReference>
<keyword evidence="6" id="KW-0812">Transmembrane</keyword>
<dbReference type="STRING" id="1802485.A2V97_00085"/>
<keyword evidence="6" id="KW-0472">Membrane</keyword>
<dbReference type="Proteomes" id="UP000177382">
    <property type="component" value="Unassembled WGS sequence"/>
</dbReference>
<evidence type="ECO:0000256" key="4">
    <source>
        <dbReference type="ARBA" id="ARBA00023110"/>
    </source>
</evidence>
<protein>
    <recommendedName>
        <fullName evidence="2">peptidylprolyl isomerase</fullName>
        <ecNumber evidence="2">5.2.1.8</ecNumber>
    </recommendedName>
</protein>
<evidence type="ECO:0000256" key="5">
    <source>
        <dbReference type="ARBA" id="ARBA00023235"/>
    </source>
</evidence>
<accession>A0A1F7XK43</accession>
<dbReference type="EC" id="5.2.1.8" evidence="2"/>
<feature type="transmembrane region" description="Helical" evidence="6">
    <location>
        <begin position="21"/>
        <end position="47"/>
    </location>
</feature>
<dbReference type="AlphaFoldDB" id="A0A1F7XK43"/>
<dbReference type="SUPFAM" id="SSF109998">
    <property type="entry name" value="Triger factor/SurA peptide-binding domain-like"/>
    <property type="match status" value="1"/>
</dbReference>
<dbReference type="PANTHER" id="PTHR47245:SF1">
    <property type="entry name" value="FOLDASE PROTEIN PRSA"/>
    <property type="match status" value="1"/>
</dbReference>
<dbReference type="EMBL" id="MGFX01000007">
    <property type="protein sequence ID" value="OGM15129.1"/>
    <property type="molecule type" value="Genomic_DNA"/>
</dbReference>
<proteinExistence type="predicted"/>
<name>A0A1F7XK43_9BACT</name>
<organism evidence="7 8">
    <name type="scientific">Candidatus Woesebacteria bacterium RBG_16_42_24</name>
    <dbReference type="NCBI Taxonomy" id="1802485"/>
    <lineage>
        <taxon>Bacteria</taxon>
        <taxon>Candidatus Woeseibacteriota</taxon>
    </lineage>
</organism>
<keyword evidence="4" id="KW-0697">Rotamase</keyword>
<keyword evidence="6" id="KW-1133">Transmembrane helix</keyword>
<evidence type="ECO:0000256" key="2">
    <source>
        <dbReference type="ARBA" id="ARBA00013194"/>
    </source>
</evidence>
<dbReference type="Gene3D" id="1.10.4030.10">
    <property type="entry name" value="Porin chaperone SurA, peptide-binding domain"/>
    <property type="match status" value="1"/>
</dbReference>
<evidence type="ECO:0000256" key="6">
    <source>
        <dbReference type="SAM" id="Phobius"/>
    </source>
</evidence>
<gene>
    <name evidence="7" type="ORF">A2V97_00085</name>
</gene>
<comment type="caution">
    <text evidence="7">The sequence shown here is derived from an EMBL/GenBank/DDBJ whole genome shotgun (WGS) entry which is preliminary data.</text>
</comment>
<dbReference type="InterPro" id="IPR050245">
    <property type="entry name" value="PrsA_foldase"/>
</dbReference>
<evidence type="ECO:0000256" key="1">
    <source>
        <dbReference type="ARBA" id="ARBA00000971"/>
    </source>
</evidence>
<reference evidence="7 8" key="1">
    <citation type="journal article" date="2016" name="Nat. Commun.">
        <title>Thousands of microbial genomes shed light on interconnected biogeochemical processes in an aquifer system.</title>
        <authorList>
            <person name="Anantharaman K."/>
            <person name="Brown C.T."/>
            <person name="Hug L.A."/>
            <person name="Sharon I."/>
            <person name="Castelle C.J."/>
            <person name="Probst A.J."/>
            <person name="Thomas B.C."/>
            <person name="Singh A."/>
            <person name="Wilkins M.J."/>
            <person name="Karaoz U."/>
            <person name="Brodie E.L."/>
            <person name="Williams K.H."/>
            <person name="Hubbard S.S."/>
            <person name="Banfield J.F."/>
        </authorList>
    </citation>
    <scope>NUCLEOTIDE SEQUENCE [LARGE SCALE GENOMIC DNA]</scope>
</reference>
<dbReference type="GO" id="GO:0003755">
    <property type="term" value="F:peptidyl-prolyl cis-trans isomerase activity"/>
    <property type="evidence" value="ECO:0007669"/>
    <property type="project" value="UniProtKB-KW"/>
</dbReference>